<feature type="transmembrane region" description="Helical" evidence="2">
    <location>
        <begin position="346"/>
        <end position="368"/>
    </location>
</feature>
<gene>
    <name evidence="3" type="ORF">COCON_G00152860</name>
</gene>
<feature type="transmembrane region" description="Helical" evidence="2">
    <location>
        <begin position="258"/>
        <end position="280"/>
    </location>
</feature>
<evidence type="ECO:0000313" key="3">
    <source>
        <dbReference type="EMBL" id="KAJ8262829.1"/>
    </source>
</evidence>
<dbReference type="Proteomes" id="UP001152803">
    <property type="component" value="Unassembled WGS sequence"/>
</dbReference>
<comment type="caution">
    <text evidence="3">The sequence shown here is derived from an EMBL/GenBank/DDBJ whole genome shotgun (WGS) entry which is preliminary data.</text>
</comment>
<keyword evidence="2" id="KW-0472">Membrane</keyword>
<evidence type="ECO:0000256" key="2">
    <source>
        <dbReference type="SAM" id="Phobius"/>
    </source>
</evidence>
<evidence type="ECO:0000256" key="1">
    <source>
        <dbReference type="SAM" id="MobiDB-lite"/>
    </source>
</evidence>
<keyword evidence="4" id="KW-1185">Reference proteome</keyword>
<evidence type="ECO:0000313" key="4">
    <source>
        <dbReference type="Proteomes" id="UP001152803"/>
    </source>
</evidence>
<feature type="compositionally biased region" description="Polar residues" evidence="1">
    <location>
        <begin position="36"/>
        <end position="47"/>
    </location>
</feature>
<sequence>MDSDAGGITPQRLLEALSEMKLSRRRSRKGGKENLYGTSQKNFSLTPRTRPVTPLISRAQANLMTSSTEACRRLSEKAVSPNLANLRMTPGPSLQERQKQLQEKHQQAKESLDRLAVGGGVSLWPEMDRMRLTVQEGAVLGLGCLTVSFSVFLIFKCLHGSLLLSVHRYTAAVSGFSAAHPVSHGSQSALNHSLLAWHSHLLHLQDRIKKQFETQLLQTHGTYQLYLLLYIGAIGTLLYYLADNVIQKSRLTPRRIKMWVLLLVATATWTLLMLQLLVWYQRLESIIEETVHKFQDELAHLATLDLDLRMYHNIATYWRGRCLPPLSRGTLTIFGVLPVRDVFFYLQYYSVPVLTALCTPVLKLLLALKEMYMDLPSHREVTPPELRKGHTTGETMYPEMMGGNKSE</sequence>
<feature type="transmembrane region" description="Helical" evidence="2">
    <location>
        <begin position="225"/>
        <end position="246"/>
    </location>
</feature>
<dbReference type="EMBL" id="JAFJMO010000011">
    <property type="protein sequence ID" value="KAJ8262829.1"/>
    <property type="molecule type" value="Genomic_DNA"/>
</dbReference>
<feature type="transmembrane region" description="Helical" evidence="2">
    <location>
        <begin position="137"/>
        <end position="155"/>
    </location>
</feature>
<proteinExistence type="predicted"/>
<organism evidence="3 4">
    <name type="scientific">Conger conger</name>
    <name type="common">Conger eel</name>
    <name type="synonym">Muraena conger</name>
    <dbReference type="NCBI Taxonomy" id="82655"/>
    <lineage>
        <taxon>Eukaryota</taxon>
        <taxon>Metazoa</taxon>
        <taxon>Chordata</taxon>
        <taxon>Craniata</taxon>
        <taxon>Vertebrata</taxon>
        <taxon>Euteleostomi</taxon>
        <taxon>Actinopterygii</taxon>
        <taxon>Neopterygii</taxon>
        <taxon>Teleostei</taxon>
        <taxon>Anguilliformes</taxon>
        <taxon>Congridae</taxon>
        <taxon>Conger</taxon>
    </lineage>
</organism>
<reference evidence="3" key="1">
    <citation type="journal article" date="2023" name="Science">
        <title>Genome structures resolve the early diversification of teleost fishes.</title>
        <authorList>
            <person name="Parey E."/>
            <person name="Louis A."/>
            <person name="Montfort J."/>
            <person name="Bouchez O."/>
            <person name="Roques C."/>
            <person name="Iampietro C."/>
            <person name="Lluch J."/>
            <person name="Castinel A."/>
            <person name="Donnadieu C."/>
            <person name="Desvignes T."/>
            <person name="Floi Bucao C."/>
            <person name="Jouanno E."/>
            <person name="Wen M."/>
            <person name="Mejri S."/>
            <person name="Dirks R."/>
            <person name="Jansen H."/>
            <person name="Henkel C."/>
            <person name="Chen W.J."/>
            <person name="Zahm M."/>
            <person name="Cabau C."/>
            <person name="Klopp C."/>
            <person name="Thompson A.W."/>
            <person name="Robinson-Rechavi M."/>
            <person name="Braasch I."/>
            <person name="Lecointre G."/>
            <person name="Bobe J."/>
            <person name="Postlethwait J.H."/>
            <person name="Berthelot C."/>
            <person name="Roest Crollius H."/>
            <person name="Guiguen Y."/>
        </authorList>
    </citation>
    <scope>NUCLEOTIDE SEQUENCE</scope>
    <source>
        <strain evidence="3">Concon-B</strain>
    </source>
</reference>
<feature type="region of interest" description="Disordered" evidence="1">
    <location>
        <begin position="21"/>
        <end position="49"/>
    </location>
</feature>
<keyword evidence="2" id="KW-0812">Transmembrane</keyword>
<dbReference type="AlphaFoldDB" id="A0A9Q1D983"/>
<dbReference type="OrthoDB" id="6116397at2759"/>
<accession>A0A9Q1D983</accession>
<keyword evidence="2" id="KW-1133">Transmembrane helix</keyword>
<name>A0A9Q1D983_CONCO</name>
<protein>
    <submittedName>
        <fullName evidence="3">Uncharacterized protein</fullName>
    </submittedName>
</protein>
<feature type="region of interest" description="Disordered" evidence="1">
    <location>
        <begin position="382"/>
        <end position="407"/>
    </location>
</feature>